<dbReference type="EMBL" id="QPJU01000005">
    <property type="protein sequence ID" value="RCX09423.1"/>
    <property type="molecule type" value="Genomic_DNA"/>
</dbReference>
<keyword evidence="3" id="KW-1185">Reference proteome</keyword>
<organism evidence="2 3">
    <name type="scientific">Extensimonas vulgaris</name>
    <dbReference type="NCBI Taxonomy" id="1031594"/>
    <lineage>
        <taxon>Bacteria</taxon>
        <taxon>Pseudomonadati</taxon>
        <taxon>Pseudomonadota</taxon>
        <taxon>Betaproteobacteria</taxon>
        <taxon>Burkholderiales</taxon>
        <taxon>Comamonadaceae</taxon>
        <taxon>Extensimonas</taxon>
    </lineage>
</organism>
<dbReference type="Proteomes" id="UP000252174">
    <property type="component" value="Unassembled WGS sequence"/>
</dbReference>
<dbReference type="PANTHER" id="PTHR42814:SF3">
    <property type="entry name" value="BETA-N-ACETYLHEXOSAMINIDASE"/>
    <property type="match status" value="1"/>
</dbReference>
<dbReference type="PANTHER" id="PTHR42814">
    <property type="entry name" value="AMP-BINDING DOMAIN-CONTAINING PROTEIN"/>
    <property type="match status" value="1"/>
</dbReference>
<proteinExistence type="predicted"/>
<comment type="caution">
    <text evidence="2">The sequence shown here is derived from an EMBL/GenBank/DDBJ whole genome shotgun (WGS) entry which is preliminary data.</text>
</comment>
<dbReference type="SUPFAM" id="SSF56801">
    <property type="entry name" value="Acetyl-CoA synthetase-like"/>
    <property type="match status" value="1"/>
</dbReference>
<feature type="non-terminal residue" evidence="2">
    <location>
        <position position="108"/>
    </location>
</feature>
<evidence type="ECO:0000313" key="2">
    <source>
        <dbReference type="EMBL" id="RCX09423.1"/>
    </source>
</evidence>
<dbReference type="RefSeq" id="WP_147269961.1">
    <property type="nucleotide sequence ID" value="NZ_QPJU01000005.1"/>
</dbReference>
<dbReference type="Gene3D" id="3.40.50.980">
    <property type="match status" value="1"/>
</dbReference>
<gene>
    <name evidence="2" type="ORF">DFR45_10552</name>
</gene>
<dbReference type="InterPro" id="IPR000873">
    <property type="entry name" value="AMP-dep_synth/lig_dom"/>
</dbReference>
<protein>
    <submittedName>
        <fullName evidence="2">AMP-binding enzyme</fullName>
    </submittedName>
</protein>
<dbReference type="AlphaFoldDB" id="A0A369AK00"/>
<feature type="domain" description="AMP-dependent synthetase/ligase" evidence="1">
    <location>
        <begin position="31"/>
        <end position="108"/>
    </location>
</feature>
<reference evidence="2 3" key="1">
    <citation type="submission" date="2018-07" db="EMBL/GenBank/DDBJ databases">
        <title>Genomic Encyclopedia of Type Strains, Phase IV (KMG-IV): sequencing the most valuable type-strain genomes for metagenomic binning, comparative biology and taxonomic classification.</title>
        <authorList>
            <person name="Goeker M."/>
        </authorList>
    </citation>
    <scope>NUCLEOTIDE SEQUENCE [LARGE SCALE GENOMIC DNA]</scope>
    <source>
        <strain evidence="2 3">DSM 100911</strain>
    </source>
</reference>
<evidence type="ECO:0000259" key="1">
    <source>
        <dbReference type="Pfam" id="PF00501"/>
    </source>
</evidence>
<sequence length="108" mass="12184">MFEPQLPSHLQARYQASGHWHNKTLLDYLDEVAPSRLDKVAVTDINSMTGRKNSVSYRQLLQTSKRIALGLISLGVERGDVVSYQLPNWWEFIALHLACLHVGAVTNP</sequence>
<dbReference type="Pfam" id="PF00501">
    <property type="entry name" value="AMP-binding"/>
    <property type="match status" value="1"/>
</dbReference>
<accession>A0A369AK00</accession>
<evidence type="ECO:0000313" key="3">
    <source>
        <dbReference type="Proteomes" id="UP000252174"/>
    </source>
</evidence>
<name>A0A369AK00_9BURK</name>
<dbReference type="OrthoDB" id="9766486at2"/>